<keyword evidence="5" id="KW-0808">Transferase</keyword>
<accession>A0ABV0UQM5</accession>
<evidence type="ECO:0000256" key="8">
    <source>
        <dbReference type="ARBA" id="ARBA00022840"/>
    </source>
</evidence>
<evidence type="ECO:0000256" key="9">
    <source>
        <dbReference type="ARBA" id="ARBA00033696"/>
    </source>
</evidence>
<reference evidence="11 12" key="1">
    <citation type="submission" date="2021-06" db="EMBL/GenBank/DDBJ databases">
        <authorList>
            <person name="Palmer J.M."/>
        </authorList>
    </citation>
    <scope>NUCLEOTIDE SEQUENCE [LARGE SCALE GENOMIC DNA]</scope>
    <source>
        <strain evidence="12">if_2019</strain>
        <tissue evidence="11">Muscle</tissue>
    </source>
</reference>
<dbReference type="InterPro" id="IPR037446">
    <property type="entry name" value="His_Pase_VIP1"/>
</dbReference>
<dbReference type="EC" id="2.7.4.24" evidence="3"/>
<dbReference type="InterPro" id="IPR000560">
    <property type="entry name" value="His_Pase_clade-2"/>
</dbReference>
<evidence type="ECO:0000256" key="7">
    <source>
        <dbReference type="ARBA" id="ARBA00022777"/>
    </source>
</evidence>
<keyword evidence="7 11" id="KW-0418">Kinase</keyword>
<gene>
    <name evidence="11" type="primary">PPIP5K2_2</name>
    <name evidence="11" type="ORF">ILYODFUR_035003</name>
</gene>
<comment type="caution">
    <text evidence="11">The sequence shown here is derived from an EMBL/GenBank/DDBJ whole genome shotgun (WGS) entry which is preliminary data.</text>
</comment>
<evidence type="ECO:0000256" key="6">
    <source>
        <dbReference type="ARBA" id="ARBA00022741"/>
    </source>
</evidence>
<comment type="catalytic activity">
    <reaction evidence="10">
        <text>1D-myo-inositol hexakisphosphate + ATP = 1-diphospho-1D-myo-inositol 2,3,4,5,6-pentakisphosphate + ADP</text>
        <dbReference type="Rhea" id="RHEA:37459"/>
        <dbReference type="ChEBI" id="CHEBI:30616"/>
        <dbReference type="ChEBI" id="CHEBI:58130"/>
        <dbReference type="ChEBI" id="CHEBI:74946"/>
        <dbReference type="ChEBI" id="CHEBI:456216"/>
        <dbReference type="EC" id="2.7.4.24"/>
    </reaction>
    <physiologicalReaction direction="left-to-right" evidence="10">
        <dbReference type="Rhea" id="RHEA:37460"/>
    </physiologicalReaction>
</comment>
<comment type="catalytic activity">
    <reaction evidence="9">
        <text>5-diphospho-1D-myo-inositol 1,2,3,4,6-pentakisphosphate + ATP + H(+) = 1,5-bis(diphospho)-1D-myo-inositol 2,3,4,6-tetrakisphosphate + ADP</text>
        <dbReference type="Rhea" id="RHEA:10276"/>
        <dbReference type="ChEBI" id="CHEBI:15378"/>
        <dbReference type="ChEBI" id="CHEBI:30616"/>
        <dbReference type="ChEBI" id="CHEBI:58628"/>
        <dbReference type="ChEBI" id="CHEBI:77983"/>
        <dbReference type="ChEBI" id="CHEBI:456216"/>
        <dbReference type="EC" id="2.7.4.24"/>
    </reaction>
    <physiologicalReaction direction="left-to-right" evidence="9">
        <dbReference type="Rhea" id="RHEA:10277"/>
    </physiologicalReaction>
</comment>
<protein>
    <recommendedName>
        <fullName evidence="3">diphosphoinositol-pentakisphosphate 1-kinase</fullName>
        <ecNumber evidence="3">2.7.4.24</ecNumber>
    </recommendedName>
</protein>
<comment type="subcellular location">
    <subcellularLocation>
        <location evidence="1">Cytoplasm</location>
    </subcellularLocation>
</comment>
<name>A0ABV0UQM5_9TELE</name>
<sequence>MHDRSSVPRLSPSDSWRPGQACAKGLLALEGELTPILVQMVKSANMNGLLDSDSLTDCQQKVKARLHEIMQKDQQFTQDDYHKLAPTGSPSLVNSMKVIENPVQTCDKVYALIQSLTSQIRKRLEDPKSADLQLYHSETLELMLQRWSKLERDFRMKNGRYDISKIPDIYDCIKYDSQHNASVGLEDTLELFRLSRALADIVIPQEYGISKAEKLDIAQAYCVPLMRKIYLDLQRTHEDEAVNKLHPL</sequence>
<keyword evidence="12" id="KW-1185">Reference proteome</keyword>
<dbReference type="PANTHER" id="PTHR12750">
    <property type="entry name" value="DIPHOSPHOINOSITOL PENTAKISPHOSPHATE KINASE"/>
    <property type="match status" value="1"/>
</dbReference>
<evidence type="ECO:0000313" key="12">
    <source>
        <dbReference type="Proteomes" id="UP001482620"/>
    </source>
</evidence>
<evidence type="ECO:0000313" key="11">
    <source>
        <dbReference type="EMBL" id="MEQ2246127.1"/>
    </source>
</evidence>
<dbReference type="PANTHER" id="PTHR12750:SF13">
    <property type="entry name" value="INOSITOL HEXAKISPHOSPHATE AND DIPHOSPHOINOSITOL-PENTAKISPHOSPHATE KINASE"/>
    <property type="match status" value="1"/>
</dbReference>
<comment type="similarity">
    <text evidence="2">Belongs to the histidine acid phosphatase family. VIP1 subfamily.</text>
</comment>
<evidence type="ECO:0000256" key="5">
    <source>
        <dbReference type="ARBA" id="ARBA00022679"/>
    </source>
</evidence>
<evidence type="ECO:0000256" key="3">
    <source>
        <dbReference type="ARBA" id="ARBA00012893"/>
    </source>
</evidence>
<evidence type="ECO:0000256" key="4">
    <source>
        <dbReference type="ARBA" id="ARBA00022490"/>
    </source>
</evidence>
<evidence type="ECO:0000256" key="2">
    <source>
        <dbReference type="ARBA" id="ARBA00005609"/>
    </source>
</evidence>
<proteinExistence type="inferred from homology"/>
<dbReference type="SUPFAM" id="SSF53254">
    <property type="entry name" value="Phosphoglycerate mutase-like"/>
    <property type="match status" value="1"/>
</dbReference>
<keyword evidence="6" id="KW-0547">Nucleotide-binding</keyword>
<organism evidence="11 12">
    <name type="scientific">Ilyodon furcidens</name>
    <name type="common">goldbreast splitfin</name>
    <dbReference type="NCBI Taxonomy" id="33524"/>
    <lineage>
        <taxon>Eukaryota</taxon>
        <taxon>Metazoa</taxon>
        <taxon>Chordata</taxon>
        <taxon>Craniata</taxon>
        <taxon>Vertebrata</taxon>
        <taxon>Euteleostomi</taxon>
        <taxon>Actinopterygii</taxon>
        <taxon>Neopterygii</taxon>
        <taxon>Teleostei</taxon>
        <taxon>Neoteleostei</taxon>
        <taxon>Acanthomorphata</taxon>
        <taxon>Ovalentaria</taxon>
        <taxon>Atherinomorphae</taxon>
        <taxon>Cyprinodontiformes</taxon>
        <taxon>Goodeidae</taxon>
        <taxon>Ilyodon</taxon>
    </lineage>
</organism>
<evidence type="ECO:0000256" key="10">
    <source>
        <dbReference type="ARBA" id="ARBA00034629"/>
    </source>
</evidence>
<dbReference type="Proteomes" id="UP001482620">
    <property type="component" value="Unassembled WGS sequence"/>
</dbReference>
<dbReference type="InterPro" id="IPR029033">
    <property type="entry name" value="His_PPase_superfam"/>
</dbReference>
<keyword evidence="8" id="KW-0067">ATP-binding</keyword>
<dbReference type="EMBL" id="JAHRIQ010076011">
    <property type="protein sequence ID" value="MEQ2246127.1"/>
    <property type="molecule type" value="Genomic_DNA"/>
</dbReference>
<keyword evidence="4" id="KW-0963">Cytoplasm</keyword>
<dbReference type="Pfam" id="PF00328">
    <property type="entry name" value="His_Phos_2"/>
    <property type="match status" value="1"/>
</dbReference>
<evidence type="ECO:0000256" key="1">
    <source>
        <dbReference type="ARBA" id="ARBA00004496"/>
    </source>
</evidence>
<dbReference type="GO" id="GO:0016301">
    <property type="term" value="F:kinase activity"/>
    <property type="evidence" value="ECO:0007669"/>
    <property type="project" value="UniProtKB-KW"/>
</dbReference>